<organism evidence="11 12">
    <name type="scientific">Novipirellula herctigrandis</name>
    <dbReference type="NCBI Taxonomy" id="2527986"/>
    <lineage>
        <taxon>Bacteria</taxon>
        <taxon>Pseudomonadati</taxon>
        <taxon>Planctomycetota</taxon>
        <taxon>Planctomycetia</taxon>
        <taxon>Pirellulales</taxon>
        <taxon>Pirellulaceae</taxon>
        <taxon>Novipirellula</taxon>
    </lineage>
</organism>
<dbReference type="Pfam" id="PF01694">
    <property type="entry name" value="Rhomboid"/>
    <property type="match status" value="1"/>
</dbReference>
<sequence>MGLYDRDYGRNETRTPWDRIEKPHSTTIILIVINVVVFLLQMIFDGSLEGWLATHGFTLLQPWLWWEFLTYGFVHDPSNINHILFNMIGLFFFGRIVERRISQQEFLKFYLAAILIGGLVASVSFLFKGQPGGSVIGASGAVVATTILFACYYPQAEVLLMFVLPVKAWVIAVFFVAADFAGALGIMSLTGANTAFEVHLAGAAFALLYFFRNWNLRWFSFDFLTEFPERIRQRSRRAKLKIHDPDRKIEKEAEEADRILAKIHELGESSLSRSERKTLERYSRRQRERRDHS</sequence>
<dbReference type="InterPro" id="IPR050925">
    <property type="entry name" value="Rhomboid_protease_S54"/>
</dbReference>
<name>A0A5C5Z522_9BACT</name>
<reference evidence="11 12" key="1">
    <citation type="submission" date="2019-02" db="EMBL/GenBank/DDBJ databases">
        <title>Deep-cultivation of Planctomycetes and their phenomic and genomic characterization uncovers novel biology.</title>
        <authorList>
            <person name="Wiegand S."/>
            <person name="Jogler M."/>
            <person name="Boedeker C."/>
            <person name="Pinto D."/>
            <person name="Vollmers J."/>
            <person name="Rivas-Marin E."/>
            <person name="Kohn T."/>
            <person name="Peeters S.H."/>
            <person name="Heuer A."/>
            <person name="Rast P."/>
            <person name="Oberbeckmann S."/>
            <person name="Bunk B."/>
            <person name="Jeske O."/>
            <person name="Meyerdierks A."/>
            <person name="Storesund J.E."/>
            <person name="Kallscheuer N."/>
            <person name="Luecker S."/>
            <person name="Lage O.M."/>
            <person name="Pohl T."/>
            <person name="Merkel B.J."/>
            <person name="Hornburger P."/>
            <person name="Mueller R.-W."/>
            <person name="Bruemmer F."/>
            <person name="Labrenz M."/>
            <person name="Spormann A.M."/>
            <person name="Op Den Camp H."/>
            <person name="Overmann J."/>
            <person name="Amann R."/>
            <person name="Jetten M.S.M."/>
            <person name="Mascher T."/>
            <person name="Medema M.H."/>
            <person name="Devos D.P."/>
            <person name="Kaster A.-K."/>
            <person name="Ovreas L."/>
            <person name="Rohde M."/>
            <person name="Galperin M.Y."/>
            <person name="Jogler C."/>
        </authorList>
    </citation>
    <scope>NUCLEOTIDE SEQUENCE [LARGE SCALE GENOMIC DNA]</scope>
    <source>
        <strain evidence="11 12">CA13</strain>
    </source>
</reference>
<dbReference type="InterPro" id="IPR035952">
    <property type="entry name" value="Rhomboid-like_sf"/>
</dbReference>
<feature type="transmembrane region" description="Helical" evidence="8">
    <location>
        <begin position="109"/>
        <end position="127"/>
    </location>
</feature>
<keyword evidence="5 8" id="KW-1133">Transmembrane helix</keyword>
<comment type="caution">
    <text evidence="11">The sequence shown here is derived from an EMBL/GenBank/DDBJ whole genome shotgun (WGS) entry which is preliminary data.</text>
</comment>
<proteinExistence type="inferred from homology"/>
<evidence type="ECO:0000259" key="9">
    <source>
        <dbReference type="Pfam" id="PF01694"/>
    </source>
</evidence>
<dbReference type="InterPro" id="IPR022764">
    <property type="entry name" value="Peptidase_S54_rhomboid_dom"/>
</dbReference>
<feature type="transmembrane region" description="Helical" evidence="8">
    <location>
        <begin position="133"/>
        <end position="152"/>
    </location>
</feature>
<feature type="transmembrane region" description="Helical" evidence="8">
    <location>
        <begin position="159"/>
        <end position="178"/>
    </location>
</feature>
<evidence type="ECO:0000256" key="2">
    <source>
        <dbReference type="ARBA" id="ARBA00009045"/>
    </source>
</evidence>
<gene>
    <name evidence="11" type="ORF">CA13_39520</name>
</gene>
<evidence type="ECO:0000259" key="10">
    <source>
        <dbReference type="Pfam" id="PF20216"/>
    </source>
</evidence>
<evidence type="ECO:0000256" key="5">
    <source>
        <dbReference type="ARBA" id="ARBA00022989"/>
    </source>
</evidence>
<keyword evidence="3 8" id="KW-0812">Transmembrane</keyword>
<dbReference type="EMBL" id="SJPJ01000001">
    <property type="protein sequence ID" value="TWT82489.1"/>
    <property type="molecule type" value="Genomic_DNA"/>
</dbReference>
<dbReference type="GO" id="GO:0004252">
    <property type="term" value="F:serine-type endopeptidase activity"/>
    <property type="evidence" value="ECO:0007669"/>
    <property type="project" value="InterPro"/>
</dbReference>
<dbReference type="Proteomes" id="UP000315010">
    <property type="component" value="Unassembled WGS sequence"/>
</dbReference>
<keyword evidence="12" id="KW-1185">Reference proteome</keyword>
<dbReference type="PANTHER" id="PTHR43731:SF14">
    <property type="entry name" value="PRESENILIN-ASSOCIATED RHOMBOID-LIKE PROTEIN, MITOCHONDRIAL"/>
    <property type="match status" value="1"/>
</dbReference>
<feature type="domain" description="DUF6576" evidence="10">
    <location>
        <begin position="251"/>
        <end position="285"/>
    </location>
</feature>
<evidence type="ECO:0000256" key="6">
    <source>
        <dbReference type="ARBA" id="ARBA00023136"/>
    </source>
</evidence>
<dbReference type="AlphaFoldDB" id="A0A5C5Z522"/>
<dbReference type="Pfam" id="PF20216">
    <property type="entry name" value="DUF6576"/>
    <property type="match status" value="1"/>
</dbReference>
<dbReference type="InterPro" id="IPR046483">
    <property type="entry name" value="DUF6576"/>
</dbReference>
<feature type="transmembrane region" description="Helical" evidence="8">
    <location>
        <begin position="26"/>
        <end position="44"/>
    </location>
</feature>
<keyword evidence="6 8" id="KW-0472">Membrane</keyword>
<dbReference type="GO" id="GO:0006508">
    <property type="term" value="P:proteolysis"/>
    <property type="evidence" value="ECO:0007669"/>
    <property type="project" value="UniProtKB-KW"/>
</dbReference>
<evidence type="ECO:0000256" key="1">
    <source>
        <dbReference type="ARBA" id="ARBA00004141"/>
    </source>
</evidence>
<protein>
    <submittedName>
        <fullName evidence="11">Intramembrane serine protease GlpG</fullName>
    </submittedName>
</protein>
<dbReference type="GO" id="GO:0016020">
    <property type="term" value="C:membrane"/>
    <property type="evidence" value="ECO:0007669"/>
    <property type="project" value="UniProtKB-SubCell"/>
</dbReference>
<comment type="subcellular location">
    <subcellularLocation>
        <location evidence="1">Membrane</location>
        <topology evidence="1">Multi-pass membrane protein</topology>
    </subcellularLocation>
</comment>
<accession>A0A5C5Z522</accession>
<comment type="similarity">
    <text evidence="2">Belongs to the peptidase S54 family.</text>
</comment>
<dbReference type="PANTHER" id="PTHR43731">
    <property type="entry name" value="RHOMBOID PROTEASE"/>
    <property type="match status" value="1"/>
</dbReference>
<evidence type="ECO:0000256" key="4">
    <source>
        <dbReference type="ARBA" id="ARBA00022801"/>
    </source>
</evidence>
<dbReference type="RefSeq" id="WP_146399008.1">
    <property type="nucleotide sequence ID" value="NZ_SJPJ01000001.1"/>
</dbReference>
<dbReference type="Gene3D" id="1.20.1540.10">
    <property type="entry name" value="Rhomboid-like"/>
    <property type="match status" value="1"/>
</dbReference>
<keyword evidence="4" id="KW-0378">Hydrolase</keyword>
<evidence type="ECO:0000256" key="7">
    <source>
        <dbReference type="SAM" id="MobiDB-lite"/>
    </source>
</evidence>
<feature type="transmembrane region" description="Helical" evidence="8">
    <location>
        <begin position="184"/>
        <end position="211"/>
    </location>
</feature>
<evidence type="ECO:0000313" key="11">
    <source>
        <dbReference type="EMBL" id="TWT82489.1"/>
    </source>
</evidence>
<feature type="region of interest" description="Disordered" evidence="7">
    <location>
        <begin position="270"/>
        <end position="293"/>
    </location>
</feature>
<keyword evidence="11" id="KW-0645">Protease</keyword>
<evidence type="ECO:0000256" key="8">
    <source>
        <dbReference type="SAM" id="Phobius"/>
    </source>
</evidence>
<evidence type="ECO:0000256" key="3">
    <source>
        <dbReference type="ARBA" id="ARBA00022692"/>
    </source>
</evidence>
<feature type="domain" description="Peptidase S54 rhomboid" evidence="9">
    <location>
        <begin position="64"/>
        <end position="211"/>
    </location>
</feature>
<evidence type="ECO:0000313" key="12">
    <source>
        <dbReference type="Proteomes" id="UP000315010"/>
    </source>
</evidence>
<feature type="transmembrane region" description="Helical" evidence="8">
    <location>
        <begin position="80"/>
        <end position="97"/>
    </location>
</feature>
<dbReference type="SUPFAM" id="SSF144091">
    <property type="entry name" value="Rhomboid-like"/>
    <property type="match status" value="1"/>
</dbReference>
<dbReference type="OrthoDB" id="9813074at2"/>